<name>A0A9N9UKS5_9HYPO</name>
<protein>
    <submittedName>
        <fullName evidence="3">Uncharacterized protein</fullName>
    </submittedName>
</protein>
<proteinExistence type="predicted"/>
<keyword evidence="2" id="KW-0732">Signal</keyword>
<accession>A0A9N9UKS5</accession>
<feature type="signal peptide" evidence="2">
    <location>
        <begin position="1"/>
        <end position="18"/>
    </location>
</feature>
<keyword evidence="4" id="KW-1185">Reference proteome</keyword>
<dbReference type="Proteomes" id="UP000754883">
    <property type="component" value="Unassembled WGS sequence"/>
</dbReference>
<dbReference type="OrthoDB" id="10333402at2759"/>
<dbReference type="EMBL" id="CABFNO020001469">
    <property type="protein sequence ID" value="CAG9990108.1"/>
    <property type="molecule type" value="Genomic_DNA"/>
</dbReference>
<sequence length="139" mass="15083">MKFSALIPFFLLSTGIVARQSTDPDALIARGEYLIARGERLIARASSSKTKDPKKGKKEPPAVKSGWMGGQCNPDTQICSVIGAKTASPRHGNHIVGTRQCSPTYYCPQDPNFRGCQFAPTNRADPYAQCGLPTNTARR</sequence>
<evidence type="ECO:0000313" key="4">
    <source>
        <dbReference type="Proteomes" id="UP000754883"/>
    </source>
</evidence>
<comment type="caution">
    <text evidence="3">The sequence shown here is derived from an EMBL/GenBank/DDBJ whole genome shotgun (WGS) entry which is preliminary data.</text>
</comment>
<dbReference type="AlphaFoldDB" id="A0A9N9UKS5"/>
<evidence type="ECO:0000256" key="1">
    <source>
        <dbReference type="SAM" id="MobiDB-lite"/>
    </source>
</evidence>
<gene>
    <name evidence="3" type="ORF">CBYS24578_00012343</name>
</gene>
<feature type="region of interest" description="Disordered" evidence="1">
    <location>
        <begin position="44"/>
        <end position="69"/>
    </location>
</feature>
<reference evidence="3" key="1">
    <citation type="submission" date="2021-10" db="EMBL/GenBank/DDBJ databases">
        <authorList>
            <person name="Piombo E."/>
        </authorList>
    </citation>
    <scope>NUCLEOTIDE SEQUENCE</scope>
</reference>
<evidence type="ECO:0000313" key="3">
    <source>
        <dbReference type="EMBL" id="CAG9990108.1"/>
    </source>
</evidence>
<feature type="chain" id="PRO_5040509330" evidence="2">
    <location>
        <begin position="19"/>
        <end position="139"/>
    </location>
</feature>
<organism evidence="3 4">
    <name type="scientific">Clonostachys byssicola</name>
    <dbReference type="NCBI Taxonomy" id="160290"/>
    <lineage>
        <taxon>Eukaryota</taxon>
        <taxon>Fungi</taxon>
        <taxon>Dikarya</taxon>
        <taxon>Ascomycota</taxon>
        <taxon>Pezizomycotina</taxon>
        <taxon>Sordariomycetes</taxon>
        <taxon>Hypocreomycetidae</taxon>
        <taxon>Hypocreales</taxon>
        <taxon>Bionectriaceae</taxon>
        <taxon>Clonostachys</taxon>
    </lineage>
</organism>
<evidence type="ECO:0000256" key="2">
    <source>
        <dbReference type="SAM" id="SignalP"/>
    </source>
</evidence>
<feature type="compositionally biased region" description="Basic and acidic residues" evidence="1">
    <location>
        <begin position="49"/>
        <end position="61"/>
    </location>
</feature>